<dbReference type="EMBL" id="BAABGT010000117">
    <property type="protein sequence ID" value="GAA4559267.1"/>
    <property type="molecule type" value="Genomic_DNA"/>
</dbReference>
<protein>
    <submittedName>
        <fullName evidence="2">Uncharacterized protein</fullName>
    </submittedName>
</protein>
<evidence type="ECO:0000313" key="3">
    <source>
        <dbReference type="Proteomes" id="UP001501598"/>
    </source>
</evidence>
<feature type="compositionally biased region" description="Low complexity" evidence="1">
    <location>
        <begin position="35"/>
        <end position="50"/>
    </location>
</feature>
<organism evidence="2 3">
    <name type="scientific">Pseudonocardia xishanensis</name>
    <dbReference type="NCBI Taxonomy" id="630995"/>
    <lineage>
        <taxon>Bacteria</taxon>
        <taxon>Bacillati</taxon>
        <taxon>Actinomycetota</taxon>
        <taxon>Actinomycetes</taxon>
        <taxon>Pseudonocardiales</taxon>
        <taxon>Pseudonocardiaceae</taxon>
        <taxon>Pseudonocardia</taxon>
    </lineage>
</organism>
<evidence type="ECO:0000313" key="2">
    <source>
        <dbReference type="EMBL" id="GAA4559267.1"/>
    </source>
</evidence>
<reference evidence="3" key="1">
    <citation type="journal article" date="2019" name="Int. J. Syst. Evol. Microbiol.">
        <title>The Global Catalogue of Microorganisms (GCM) 10K type strain sequencing project: providing services to taxonomists for standard genome sequencing and annotation.</title>
        <authorList>
            <consortium name="The Broad Institute Genomics Platform"/>
            <consortium name="The Broad Institute Genome Sequencing Center for Infectious Disease"/>
            <person name="Wu L."/>
            <person name="Ma J."/>
        </authorList>
    </citation>
    <scope>NUCLEOTIDE SEQUENCE [LARGE SCALE GENOMIC DNA]</scope>
    <source>
        <strain evidence="3">JCM 17906</strain>
    </source>
</reference>
<dbReference type="Proteomes" id="UP001501598">
    <property type="component" value="Unassembled WGS sequence"/>
</dbReference>
<accession>A0ABP8S2F1</accession>
<dbReference type="RefSeq" id="WP_345427227.1">
    <property type="nucleotide sequence ID" value="NZ_BAABGT010000117.1"/>
</dbReference>
<feature type="region of interest" description="Disordered" evidence="1">
    <location>
        <begin position="13"/>
        <end position="50"/>
    </location>
</feature>
<proteinExistence type="predicted"/>
<keyword evidence="3" id="KW-1185">Reference proteome</keyword>
<comment type="caution">
    <text evidence="2">The sequence shown here is derived from an EMBL/GenBank/DDBJ whole genome shotgun (WGS) entry which is preliminary data.</text>
</comment>
<sequence>MGEGICVAAAVLTGTFPDPPRTGELPDAEDPEPADPAGHLRPAAAHAEPTAVARAEAVTVPADLGYLATLRAGLAEAVGSPVVRGALLPPGWSA</sequence>
<gene>
    <name evidence="2" type="ORF">GCM10023175_66920</name>
</gene>
<name>A0ABP8S2F1_9PSEU</name>
<evidence type="ECO:0000256" key="1">
    <source>
        <dbReference type="SAM" id="MobiDB-lite"/>
    </source>
</evidence>